<dbReference type="RefSeq" id="WP_125578598.1">
    <property type="nucleotide sequence ID" value="NZ_JBHTOF010000024.1"/>
</dbReference>
<dbReference type="PANTHER" id="PTHR42756">
    <property type="entry name" value="TRANSCRIPTIONAL REGULATOR, MARR"/>
    <property type="match status" value="1"/>
</dbReference>
<dbReference type="SMART" id="SM00347">
    <property type="entry name" value="HTH_MARR"/>
    <property type="match status" value="1"/>
</dbReference>
<evidence type="ECO:0000313" key="5">
    <source>
        <dbReference type="EMBL" id="MFD1465118.1"/>
    </source>
</evidence>
<evidence type="ECO:0000256" key="3">
    <source>
        <dbReference type="ARBA" id="ARBA00023163"/>
    </source>
</evidence>
<keyword evidence="2" id="KW-0238">DNA-binding</keyword>
<accession>A0ABW4DMQ6</accession>
<proteinExistence type="predicted"/>
<dbReference type="SUPFAM" id="SSF46785">
    <property type="entry name" value="Winged helix' DNA-binding domain"/>
    <property type="match status" value="1"/>
</dbReference>
<feature type="domain" description="HTH marR-type" evidence="4">
    <location>
        <begin position="7"/>
        <end position="139"/>
    </location>
</feature>
<dbReference type="PANTHER" id="PTHR42756:SF1">
    <property type="entry name" value="TRANSCRIPTIONAL REPRESSOR OF EMRAB OPERON"/>
    <property type="match status" value="1"/>
</dbReference>
<protein>
    <submittedName>
        <fullName evidence="5">MarR family winged helix-turn-helix transcriptional regulator</fullName>
    </submittedName>
</protein>
<keyword evidence="6" id="KW-1185">Reference proteome</keyword>
<organism evidence="5 6">
    <name type="scientific">Lapidilactobacillus mulanensis</name>
    <dbReference type="NCBI Taxonomy" id="2485999"/>
    <lineage>
        <taxon>Bacteria</taxon>
        <taxon>Bacillati</taxon>
        <taxon>Bacillota</taxon>
        <taxon>Bacilli</taxon>
        <taxon>Lactobacillales</taxon>
        <taxon>Lactobacillaceae</taxon>
        <taxon>Lapidilactobacillus</taxon>
    </lineage>
</organism>
<dbReference type="InterPro" id="IPR036390">
    <property type="entry name" value="WH_DNA-bd_sf"/>
</dbReference>
<gene>
    <name evidence="5" type="ORF">ACFQ4L_03305</name>
</gene>
<reference evidence="6" key="1">
    <citation type="journal article" date="2019" name="Int. J. Syst. Evol. Microbiol.">
        <title>The Global Catalogue of Microorganisms (GCM) 10K type strain sequencing project: providing services to taxonomists for standard genome sequencing and annotation.</title>
        <authorList>
            <consortium name="The Broad Institute Genomics Platform"/>
            <consortium name="The Broad Institute Genome Sequencing Center for Infectious Disease"/>
            <person name="Wu L."/>
            <person name="Ma J."/>
        </authorList>
    </citation>
    <scope>NUCLEOTIDE SEQUENCE [LARGE SCALE GENOMIC DNA]</scope>
    <source>
        <strain evidence="6">CCM 8951</strain>
    </source>
</reference>
<dbReference type="PRINTS" id="PR00598">
    <property type="entry name" value="HTHMARR"/>
</dbReference>
<dbReference type="InterPro" id="IPR000835">
    <property type="entry name" value="HTH_MarR-typ"/>
</dbReference>
<evidence type="ECO:0000259" key="4">
    <source>
        <dbReference type="PROSITE" id="PS50995"/>
    </source>
</evidence>
<keyword evidence="3" id="KW-0804">Transcription</keyword>
<dbReference type="Proteomes" id="UP001597244">
    <property type="component" value="Unassembled WGS sequence"/>
</dbReference>
<dbReference type="Pfam" id="PF01047">
    <property type="entry name" value="MarR"/>
    <property type="match status" value="1"/>
</dbReference>
<evidence type="ECO:0000256" key="2">
    <source>
        <dbReference type="ARBA" id="ARBA00023125"/>
    </source>
</evidence>
<dbReference type="EMBL" id="JBHTOF010000024">
    <property type="protein sequence ID" value="MFD1465118.1"/>
    <property type="molecule type" value="Genomic_DNA"/>
</dbReference>
<dbReference type="Gene3D" id="1.10.10.10">
    <property type="entry name" value="Winged helix-like DNA-binding domain superfamily/Winged helix DNA-binding domain"/>
    <property type="match status" value="1"/>
</dbReference>
<evidence type="ECO:0000313" key="6">
    <source>
        <dbReference type="Proteomes" id="UP001597244"/>
    </source>
</evidence>
<sequence>MTQLEELDTYISAINTVSHKVKQYLNEQLKDLGVTSSTYFYLMKVGDKGQLSQDDLFQLIHLNPSNITRGVARLIKLGYLSKEQSPTDRRVKIIKLTKLGEQKYRQLVIRLPTINDSLVQTLTPEQVIIFKQILTSVDVELNQLLA</sequence>
<comment type="caution">
    <text evidence="5">The sequence shown here is derived from an EMBL/GenBank/DDBJ whole genome shotgun (WGS) entry which is preliminary data.</text>
</comment>
<dbReference type="InterPro" id="IPR023187">
    <property type="entry name" value="Tscrpt_reg_MarR-type_CS"/>
</dbReference>
<evidence type="ECO:0000256" key="1">
    <source>
        <dbReference type="ARBA" id="ARBA00023015"/>
    </source>
</evidence>
<dbReference type="PROSITE" id="PS01117">
    <property type="entry name" value="HTH_MARR_1"/>
    <property type="match status" value="1"/>
</dbReference>
<name>A0ABW4DMQ6_9LACO</name>
<dbReference type="PROSITE" id="PS50995">
    <property type="entry name" value="HTH_MARR_2"/>
    <property type="match status" value="1"/>
</dbReference>
<dbReference type="InterPro" id="IPR036388">
    <property type="entry name" value="WH-like_DNA-bd_sf"/>
</dbReference>
<keyword evidence="1" id="KW-0805">Transcription regulation</keyword>